<gene>
    <name evidence="1" type="ORF">HDA32_004837</name>
</gene>
<keyword evidence="2" id="KW-1185">Reference proteome</keyword>
<dbReference type="RefSeq" id="WP_179645332.1">
    <property type="nucleotide sequence ID" value="NZ_BAAAYY010000037.1"/>
</dbReference>
<proteinExistence type="predicted"/>
<protein>
    <submittedName>
        <fullName evidence="1">Uncharacterized protein</fullName>
    </submittedName>
</protein>
<organism evidence="1 2">
    <name type="scientific">Spinactinospora alkalitolerans</name>
    <dbReference type="NCBI Taxonomy" id="687207"/>
    <lineage>
        <taxon>Bacteria</taxon>
        <taxon>Bacillati</taxon>
        <taxon>Actinomycetota</taxon>
        <taxon>Actinomycetes</taxon>
        <taxon>Streptosporangiales</taxon>
        <taxon>Nocardiopsidaceae</taxon>
        <taxon>Spinactinospora</taxon>
    </lineage>
</organism>
<dbReference type="AlphaFoldDB" id="A0A852U293"/>
<sequence length="159" mass="17097">MAGVLAVVALAAGCGGDDEPWIRQGNFPATPSPLPTAIEELRASFEEFSGLTVPSDATDVEITADHNGANLPLYRAQFTTSRGGAEVFCTDENFDVYVNPDPPDAETRERLGITEETVDGMVTCRGTNLDRPNVRREVVVVWPEKDTAAVHALIQELPG</sequence>
<dbReference type="Proteomes" id="UP000589036">
    <property type="component" value="Unassembled WGS sequence"/>
</dbReference>
<accession>A0A852U293</accession>
<evidence type="ECO:0000313" key="2">
    <source>
        <dbReference type="Proteomes" id="UP000589036"/>
    </source>
</evidence>
<dbReference type="EMBL" id="JACCCC010000001">
    <property type="protein sequence ID" value="NYE49717.1"/>
    <property type="molecule type" value="Genomic_DNA"/>
</dbReference>
<reference evidence="1 2" key="1">
    <citation type="submission" date="2020-07" db="EMBL/GenBank/DDBJ databases">
        <title>Sequencing the genomes of 1000 actinobacteria strains.</title>
        <authorList>
            <person name="Klenk H.-P."/>
        </authorList>
    </citation>
    <scope>NUCLEOTIDE SEQUENCE [LARGE SCALE GENOMIC DNA]</scope>
    <source>
        <strain evidence="1 2">CXB654</strain>
    </source>
</reference>
<comment type="caution">
    <text evidence="1">The sequence shown here is derived from an EMBL/GenBank/DDBJ whole genome shotgun (WGS) entry which is preliminary data.</text>
</comment>
<evidence type="ECO:0000313" key="1">
    <source>
        <dbReference type="EMBL" id="NYE49717.1"/>
    </source>
</evidence>
<name>A0A852U293_9ACTN</name>